<dbReference type="Proteomes" id="UP000186851">
    <property type="component" value="Chromosome"/>
</dbReference>
<evidence type="ECO:0000313" key="2">
    <source>
        <dbReference type="Proteomes" id="UP000186851"/>
    </source>
</evidence>
<dbReference type="EMBL" id="CP091871">
    <property type="protein sequence ID" value="WEU40947.1"/>
    <property type="molecule type" value="Genomic_DNA"/>
</dbReference>
<name>A0AAF0IDJ6_ODILC</name>
<reference evidence="1" key="1">
    <citation type="journal article" date="2017" name="Nature">
        <title>Asgard archaea illuminate the origin of eukaryotic cellular complexity.</title>
        <authorList>
            <person name="Zaremba-Niedzwiedzka K."/>
            <person name="Caceres E.F."/>
            <person name="Saw J.H."/>
            <person name="Backstrom D."/>
            <person name="Juzokaite L."/>
            <person name="Vancaester E."/>
            <person name="Seitz K.W."/>
            <person name="Anantharaman K."/>
            <person name="Starnawski P."/>
            <person name="Kjeldsen K.U."/>
            <person name="Scott M.B."/>
            <person name="Nunoura T."/>
            <person name="Banfield J.F."/>
            <person name="Schramm A."/>
            <person name="Baker B.J."/>
            <person name="Spang A."/>
            <person name="Ettema T.J.G."/>
        </authorList>
    </citation>
    <scope>NUCLEOTIDE SEQUENCE</scope>
    <source>
        <strain evidence="1">LCB_4</strain>
    </source>
</reference>
<evidence type="ECO:0000313" key="1">
    <source>
        <dbReference type="EMBL" id="WEU40947.1"/>
    </source>
</evidence>
<accession>A0AAF0IDJ6</accession>
<dbReference type="AlphaFoldDB" id="A0AAF0IDJ6"/>
<sequence>MEAMIFTPVKKTLEDLVLVFKEIGLSDEKITKILIKLGFTEERVKHTMLKLSLLEKIHVSETACTIPAAPLKNSETDLIKRLDEFNTILKNNTRLLEQLLTIITGKHSLNIEDGNR</sequence>
<gene>
    <name evidence="1" type="ORF">OdinLCB4_003305</name>
</gene>
<organism evidence="1 2">
    <name type="scientific">Odinarchaeota yellowstonii (strain LCB_4)</name>
    <dbReference type="NCBI Taxonomy" id="1841599"/>
    <lineage>
        <taxon>Archaea</taxon>
        <taxon>Promethearchaeati</taxon>
        <taxon>Candidatus Odinarchaeota</taxon>
        <taxon>Candidatus Odinarchaeia</taxon>
        <taxon>Candidatus Odinarchaeales</taxon>
        <taxon>Candidatus Odinarchaeaceae</taxon>
        <taxon>Candidatus Odinarchaeum</taxon>
    </lineage>
</organism>
<protein>
    <submittedName>
        <fullName evidence="1">Uncharacterized protein</fullName>
    </submittedName>
</protein>
<proteinExistence type="predicted"/>
<reference evidence="1" key="2">
    <citation type="journal article" date="2022" name="Nat. Microbiol.">
        <title>A closed Candidatus Odinarchaeum chromosome exposes Asgard archaeal viruses.</title>
        <authorList>
            <person name="Tamarit D."/>
            <person name="Caceres E.F."/>
            <person name="Krupovic M."/>
            <person name="Nijland R."/>
            <person name="Eme L."/>
            <person name="Robinson N.P."/>
            <person name="Ettema T.J.G."/>
        </authorList>
    </citation>
    <scope>NUCLEOTIDE SEQUENCE</scope>
    <source>
        <strain evidence="1">LCB_4</strain>
    </source>
</reference>
<dbReference type="KEGG" id="oyw:OdinLCB4_003305"/>